<accession>A0AAV4SES3</accession>
<keyword evidence="2" id="KW-1185">Reference proteome</keyword>
<evidence type="ECO:0000313" key="1">
    <source>
        <dbReference type="EMBL" id="GIY32200.1"/>
    </source>
</evidence>
<sequence>MCHSKWSFICPDDYVLDGNECRKVKCSQRRCIGGDCRVLRGNVEDCVCPVGHVLIDDTCTCNVNIK</sequence>
<reference evidence="1 2" key="1">
    <citation type="submission" date="2021-06" db="EMBL/GenBank/DDBJ databases">
        <title>Caerostris darwini draft genome.</title>
        <authorList>
            <person name="Kono N."/>
            <person name="Arakawa K."/>
        </authorList>
    </citation>
    <scope>NUCLEOTIDE SEQUENCE [LARGE SCALE GENOMIC DNA]</scope>
</reference>
<dbReference type="AlphaFoldDB" id="A0AAV4SES3"/>
<dbReference type="Proteomes" id="UP001054837">
    <property type="component" value="Unassembled WGS sequence"/>
</dbReference>
<protein>
    <submittedName>
        <fullName evidence="1">Uncharacterized protein</fullName>
    </submittedName>
</protein>
<comment type="caution">
    <text evidence="1">The sequence shown here is derived from an EMBL/GenBank/DDBJ whole genome shotgun (WGS) entry which is preliminary data.</text>
</comment>
<organism evidence="1 2">
    <name type="scientific">Caerostris darwini</name>
    <dbReference type="NCBI Taxonomy" id="1538125"/>
    <lineage>
        <taxon>Eukaryota</taxon>
        <taxon>Metazoa</taxon>
        <taxon>Ecdysozoa</taxon>
        <taxon>Arthropoda</taxon>
        <taxon>Chelicerata</taxon>
        <taxon>Arachnida</taxon>
        <taxon>Araneae</taxon>
        <taxon>Araneomorphae</taxon>
        <taxon>Entelegynae</taxon>
        <taxon>Araneoidea</taxon>
        <taxon>Araneidae</taxon>
        <taxon>Caerostris</taxon>
    </lineage>
</organism>
<name>A0AAV4SES3_9ARAC</name>
<proteinExistence type="predicted"/>
<evidence type="ECO:0000313" key="2">
    <source>
        <dbReference type="Proteomes" id="UP001054837"/>
    </source>
</evidence>
<dbReference type="EMBL" id="BPLQ01007757">
    <property type="protein sequence ID" value="GIY32200.1"/>
    <property type="molecule type" value="Genomic_DNA"/>
</dbReference>
<gene>
    <name evidence="1" type="ORF">CDAR_119651</name>
</gene>